<feature type="compositionally biased region" description="Low complexity" evidence="1">
    <location>
        <begin position="63"/>
        <end position="72"/>
    </location>
</feature>
<reference evidence="3" key="2">
    <citation type="submission" date="2021-12" db="EMBL/GenBank/DDBJ databases">
        <title>Resequencing data analysis of finger millet.</title>
        <authorList>
            <person name="Hatakeyama M."/>
            <person name="Aluri S."/>
            <person name="Balachadran M.T."/>
            <person name="Sivarajan S.R."/>
            <person name="Poveda L."/>
            <person name="Shimizu-Inatsugi R."/>
            <person name="Schlapbach R."/>
            <person name="Sreeman S.M."/>
            <person name="Shimizu K.K."/>
        </authorList>
    </citation>
    <scope>NUCLEOTIDE SEQUENCE</scope>
</reference>
<name>A0AAV5CGI4_ELECO</name>
<reference evidence="3" key="1">
    <citation type="journal article" date="2018" name="DNA Res.">
        <title>Multiple hybrid de novo genome assembly of finger millet, an orphan allotetraploid crop.</title>
        <authorList>
            <person name="Hatakeyama M."/>
            <person name="Aluri S."/>
            <person name="Balachadran M.T."/>
            <person name="Sivarajan S.R."/>
            <person name="Patrignani A."/>
            <person name="Gruter S."/>
            <person name="Poveda L."/>
            <person name="Shimizu-Inatsugi R."/>
            <person name="Baeten J."/>
            <person name="Francoijs K.J."/>
            <person name="Nataraja K.N."/>
            <person name="Reddy Y.A.N."/>
            <person name="Phadnis S."/>
            <person name="Ravikumar R.L."/>
            <person name="Schlapbach R."/>
            <person name="Sreeman S.M."/>
            <person name="Shimizu K.K."/>
        </authorList>
    </citation>
    <scope>NUCLEOTIDE SEQUENCE</scope>
</reference>
<dbReference type="Proteomes" id="UP001054889">
    <property type="component" value="Unassembled WGS sequence"/>
</dbReference>
<evidence type="ECO:0000256" key="2">
    <source>
        <dbReference type="SAM" id="SignalP"/>
    </source>
</evidence>
<feature type="compositionally biased region" description="Low complexity" evidence="1">
    <location>
        <begin position="82"/>
        <end position="92"/>
    </location>
</feature>
<evidence type="ECO:0000256" key="1">
    <source>
        <dbReference type="SAM" id="MobiDB-lite"/>
    </source>
</evidence>
<keyword evidence="4" id="KW-1185">Reference proteome</keyword>
<dbReference type="EMBL" id="BQKI01000006">
    <property type="protein sequence ID" value="GJM97228.1"/>
    <property type="molecule type" value="Genomic_DNA"/>
</dbReference>
<keyword evidence="2" id="KW-0732">Signal</keyword>
<comment type="caution">
    <text evidence="3">The sequence shown here is derived from an EMBL/GenBank/DDBJ whole genome shotgun (WGS) entry which is preliminary data.</text>
</comment>
<feature type="chain" id="PRO_5043517677" evidence="2">
    <location>
        <begin position="22"/>
        <end position="121"/>
    </location>
</feature>
<organism evidence="3 4">
    <name type="scientific">Eleusine coracana subsp. coracana</name>
    <dbReference type="NCBI Taxonomy" id="191504"/>
    <lineage>
        <taxon>Eukaryota</taxon>
        <taxon>Viridiplantae</taxon>
        <taxon>Streptophyta</taxon>
        <taxon>Embryophyta</taxon>
        <taxon>Tracheophyta</taxon>
        <taxon>Spermatophyta</taxon>
        <taxon>Magnoliopsida</taxon>
        <taxon>Liliopsida</taxon>
        <taxon>Poales</taxon>
        <taxon>Poaceae</taxon>
        <taxon>PACMAD clade</taxon>
        <taxon>Chloridoideae</taxon>
        <taxon>Cynodonteae</taxon>
        <taxon>Eleusininae</taxon>
        <taxon>Eleusine</taxon>
    </lineage>
</organism>
<sequence>MAGNRALLLFAAALLAALAFAAVAVSADDAKPTILTPVAHTPLPSFEGDTPAADDAMDDDDAAPVGAPTGATMTEPKPPLTTTPGAAASDGTGATSGASVLGVAAAHVGAVVALVAGVFAY</sequence>
<accession>A0AAV5CGI4</accession>
<protein>
    <submittedName>
        <fullName evidence="3">Uncharacterized protein</fullName>
    </submittedName>
</protein>
<evidence type="ECO:0000313" key="4">
    <source>
        <dbReference type="Proteomes" id="UP001054889"/>
    </source>
</evidence>
<evidence type="ECO:0000313" key="3">
    <source>
        <dbReference type="EMBL" id="GJM97228.1"/>
    </source>
</evidence>
<feature type="region of interest" description="Disordered" evidence="1">
    <location>
        <begin position="36"/>
        <end position="92"/>
    </location>
</feature>
<feature type="signal peptide" evidence="2">
    <location>
        <begin position="1"/>
        <end position="21"/>
    </location>
</feature>
<proteinExistence type="predicted"/>
<gene>
    <name evidence="3" type="primary">ga14138</name>
    <name evidence="3" type="ORF">PR202_ga14138</name>
</gene>
<dbReference type="AlphaFoldDB" id="A0AAV5CGI4"/>